<dbReference type="InterPro" id="IPR003961">
    <property type="entry name" value="FN3_dom"/>
</dbReference>
<feature type="domain" description="Fibronectin type-III" evidence="2">
    <location>
        <begin position="224"/>
        <end position="314"/>
    </location>
</feature>
<dbReference type="AlphaFoldDB" id="A0A939EZE6"/>
<proteinExistence type="predicted"/>
<feature type="chain" id="PRO_5037852090" evidence="1">
    <location>
        <begin position="36"/>
        <end position="813"/>
    </location>
</feature>
<dbReference type="EMBL" id="JAFLQZ010000011">
    <property type="protein sequence ID" value="MBO0359422.1"/>
    <property type="molecule type" value="Genomic_DNA"/>
</dbReference>
<evidence type="ECO:0000313" key="4">
    <source>
        <dbReference type="Proteomes" id="UP000664144"/>
    </source>
</evidence>
<feature type="signal peptide" evidence="1">
    <location>
        <begin position="1"/>
        <end position="35"/>
    </location>
</feature>
<dbReference type="InterPro" id="IPR056600">
    <property type="entry name" value="GBD_T9SS_assoc"/>
</dbReference>
<accession>A0A939EZE6</accession>
<evidence type="ECO:0000256" key="1">
    <source>
        <dbReference type="SAM" id="SignalP"/>
    </source>
</evidence>
<dbReference type="RefSeq" id="WP_206985351.1">
    <property type="nucleotide sequence ID" value="NZ_JAFLQZ010000011.1"/>
</dbReference>
<keyword evidence="1" id="KW-0732">Signal</keyword>
<keyword evidence="4" id="KW-1185">Reference proteome</keyword>
<dbReference type="InterPro" id="IPR013783">
    <property type="entry name" value="Ig-like_fold"/>
</dbReference>
<dbReference type="InterPro" id="IPR036116">
    <property type="entry name" value="FN3_sf"/>
</dbReference>
<organism evidence="3 4">
    <name type="scientific">Hymenobacter telluris</name>
    <dbReference type="NCBI Taxonomy" id="2816474"/>
    <lineage>
        <taxon>Bacteria</taxon>
        <taxon>Pseudomonadati</taxon>
        <taxon>Bacteroidota</taxon>
        <taxon>Cytophagia</taxon>
        <taxon>Cytophagales</taxon>
        <taxon>Hymenobacteraceae</taxon>
        <taxon>Hymenobacter</taxon>
    </lineage>
</organism>
<evidence type="ECO:0000259" key="2">
    <source>
        <dbReference type="PROSITE" id="PS50853"/>
    </source>
</evidence>
<evidence type="ECO:0000313" key="3">
    <source>
        <dbReference type="EMBL" id="MBO0359422.1"/>
    </source>
</evidence>
<protein>
    <submittedName>
        <fullName evidence="3">T9SS type A sorting domain-containing protein</fullName>
    </submittedName>
</protein>
<dbReference type="Pfam" id="PF07705">
    <property type="entry name" value="CARDB"/>
    <property type="match status" value="1"/>
</dbReference>
<reference evidence="3" key="1">
    <citation type="submission" date="2021-03" db="EMBL/GenBank/DDBJ databases">
        <authorList>
            <person name="Kim M.K."/>
        </authorList>
    </citation>
    <scope>NUCLEOTIDE SEQUENCE</scope>
    <source>
        <strain evidence="3">BT186</strain>
    </source>
</reference>
<dbReference type="Pfam" id="PF18962">
    <property type="entry name" value="Por_Secre_tail"/>
    <property type="match status" value="1"/>
</dbReference>
<sequence>MNATFYSPTSWLSTRLRSRLATLAAGLLLAPAAWAQIEVPAGNPTGTGSTLARKPLATYYGYERSAMIYTAAEIGTSGSITNVGFYVNSVSTPGAAPTKIYLKTVANATFAAATTVAAEETGATLVYDSTIPAASFTANTWVSVPLTTPFAYNGTSNLEVIVETNATGAGNEGSAAKAFRYSATGNNRTQFWQADNAAPTTAGALSVYRPNIQLTGLTALTCPPVTALTVGTITTTTAQLTFTGGTGNTGYTVIYTSAAGVSTTVTPAPTASPVALTGLTPGTTYSVTVAGNCTGSTTSQAVSTGFSTLAVPPANDDCATATALTVGTTCTPVTTTNVGASASTGVPAPSSTTGTGCFVANTPVSNDVWYSMVVPASGNVTVTTSAVTGSPLNDTGLVLYTGTCGSLTEVACSDDATATSFFSSATATGLTPGATIYARVWSFGTTPTGQFGICAAVPAPDAAVQAIYALGTVSTTYASPVAVQAVITNTGALPVANLPVTLTVTGATTFTDVKLVPTLAAGASATVTFATFPVTAASGTNTLTVTIPADGLASNNSRTFSQTITPATLSYTSGTTFETGGVGVAATNSVVAIRYQTSGPASVRSVTPSFAAASAGGSYQIQIYSAGATAPGTLLYTSPTQTRTTAASSPTITLPGVNVNGPFYVGILNLGTTNLAIAYQLENPLRPGTFLYTSTGGTTWVDISTSTLNSRLAVDVALGAPLSNKDAIGAGTLSVFPNPAHQDFTLRLPAIAGQRTAQLTLINTLGQQVQSRTIQLSAAGTDTQMDVSNLAKGIYTLRVQTADQVATKQISVE</sequence>
<dbReference type="NCBIfam" id="TIGR04183">
    <property type="entry name" value="Por_Secre_tail"/>
    <property type="match status" value="1"/>
</dbReference>
<dbReference type="InterPro" id="IPR011635">
    <property type="entry name" value="CARDB"/>
</dbReference>
<dbReference type="Pfam" id="PF00041">
    <property type="entry name" value="fn3"/>
    <property type="match status" value="1"/>
</dbReference>
<dbReference type="InterPro" id="IPR026444">
    <property type="entry name" value="Secre_tail"/>
</dbReference>
<gene>
    <name evidence="3" type="ORF">J0X19_15770</name>
</gene>
<name>A0A939EZE6_9BACT</name>
<dbReference type="Gene3D" id="2.60.120.380">
    <property type="match status" value="1"/>
</dbReference>
<comment type="caution">
    <text evidence="3">The sequence shown here is derived from an EMBL/GenBank/DDBJ whole genome shotgun (WGS) entry which is preliminary data.</text>
</comment>
<dbReference type="SUPFAM" id="SSF49265">
    <property type="entry name" value="Fibronectin type III"/>
    <property type="match status" value="1"/>
</dbReference>
<dbReference type="PROSITE" id="PS50853">
    <property type="entry name" value="FN3"/>
    <property type="match status" value="1"/>
</dbReference>
<dbReference type="Gene3D" id="2.60.40.10">
    <property type="entry name" value="Immunoglobulins"/>
    <property type="match status" value="1"/>
</dbReference>
<dbReference type="Proteomes" id="UP000664144">
    <property type="component" value="Unassembled WGS sequence"/>
</dbReference>
<dbReference type="Pfam" id="PF23759">
    <property type="entry name" value="GBD_T9SS_assoc"/>
    <property type="match status" value="1"/>
</dbReference>